<feature type="region of interest" description="Disordered" evidence="1">
    <location>
        <begin position="82"/>
        <end position="111"/>
    </location>
</feature>
<protein>
    <submittedName>
        <fullName evidence="2">Uncharacterized protein</fullName>
    </submittedName>
</protein>
<feature type="compositionally biased region" description="Basic and acidic residues" evidence="1">
    <location>
        <begin position="27"/>
        <end position="43"/>
    </location>
</feature>
<evidence type="ECO:0000256" key="1">
    <source>
        <dbReference type="SAM" id="MobiDB-lite"/>
    </source>
</evidence>
<feature type="region of interest" description="Disordered" evidence="1">
    <location>
        <begin position="13"/>
        <end position="43"/>
    </location>
</feature>
<feature type="compositionally biased region" description="Acidic residues" evidence="1">
    <location>
        <begin position="17"/>
        <end position="26"/>
    </location>
</feature>
<sequence length="111" mass="12546">MVFVFFPDRYGLNGKEEQEEQEEEGAEEKKKRWGGLDRAGESDRERWRGVMVGRWKMEDGRWKMGGDEVVWKGKKAGLAHKLSKEAKLGGKGGTDQPAASNSRGSCRHVHV</sequence>
<reference evidence="2 3" key="1">
    <citation type="submission" date="2019-10" db="EMBL/GenBank/DDBJ databases">
        <authorList>
            <person name="Palmer J.M."/>
        </authorList>
    </citation>
    <scope>NUCLEOTIDE SEQUENCE [LARGE SCALE GENOMIC DNA]</scope>
    <source>
        <strain evidence="2 3">TWF718</strain>
    </source>
</reference>
<name>A0AAN8MLG3_9PEZI</name>
<dbReference type="EMBL" id="JAVHNR010000006">
    <property type="protein sequence ID" value="KAK6339479.1"/>
    <property type="molecule type" value="Genomic_DNA"/>
</dbReference>
<proteinExistence type="predicted"/>
<dbReference type="Proteomes" id="UP001313282">
    <property type="component" value="Unassembled WGS sequence"/>
</dbReference>
<dbReference type="AlphaFoldDB" id="A0AAN8MLG3"/>
<comment type="caution">
    <text evidence="2">The sequence shown here is derived from an EMBL/GenBank/DDBJ whole genome shotgun (WGS) entry which is preliminary data.</text>
</comment>
<organism evidence="2 3">
    <name type="scientific">Orbilia javanica</name>
    <dbReference type="NCBI Taxonomy" id="47235"/>
    <lineage>
        <taxon>Eukaryota</taxon>
        <taxon>Fungi</taxon>
        <taxon>Dikarya</taxon>
        <taxon>Ascomycota</taxon>
        <taxon>Pezizomycotina</taxon>
        <taxon>Orbiliomycetes</taxon>
        <taxon>Orbiliales</taxon>
        <taxon>Orbiliaceae</taxon>
        <taxon>Orbilia</taxon>
    </lineage>
</organism>
<accession>A0AAN8MLG3</accession>
<gene>
    <name evidence="2" type="ORF">TWF718_008889</name>
</gene>
<keyword evidence="3" id="KW-1185">Reference proteome</keyword>
<evidence type="ECO:0000313" key="2">
    <source>
        <dbReference type="EMBL" id="KAK6339479.1"/>
    </source>
</evidence>
<evidence type="ECO:0000313" key="3">
    <source>
        <dbReference type="Proteomes" id="UP001313282"/>
    </source>
</evidence>